<dbReference type="RefSeq" id="WP_328853140.1">
    <property type="nucleotide sequence ID" value="NZ_CP108084.1"/>
</dbReference>
<reference evidence="1" key="1">
    <citation type="submission" date="2022-10" db="EMBL/GenBank/DDBJ databases">
        <title>The complete genomes of actinobacterial strains from the NBC collection.</title>
        <authorList>
            <person name="Joergensen T.S."/>
            <person name="Alvarez Arevalo M."/>
            <person name="Sterndorff E.B."/>
            <person name="Faurdal D."/>
            <person name="Vuksanovic O."/>
            <person name="Mourched A.-S."/>
            <person name="Charusanti P."/>
            <person name="Shaw S."/>
            <person name="Blin K."/>
            <person name="Weber T."/>
        </authorList>
    </citation>
    <scope>NUCLEOTIDE SEQUENCE</scope>
    <source>
        <strain evidence="1">NBC_00256</strain>
    </source>
</reference>
<evidence type="ECO:0000313" key="2">
    <source>
        <dbReference type="Proteomes" id="UP001432190"/>
    </source>
</evidence>
<protein>
    <submittedName>
        <fullName evidence="1">Uncharacterized protein</fullName>
    </submittedName>
</protein>
<keyword evidence="2" id="KW-1185">Reference proteome</keyword>
<name>A0ABZ1SDJ1_9ACTN</name>
<sequence length="85" mass="8584">MGGPPSYSRVRVFAEFVAEVAELGDRAVGQEVLCDRVVQVIGVLAVMCGGESAGDDAQAVHVVALQQRSAGGVGDGGVVAVEDQA</sequence>
<proteinExistence type="predicted"/>
<gene>
    <name evidence="1" type="ORF">OG994_11350</name>
</gene>
<organism evidence="1 2">
    <name type="scientific">Micromonospora globbae</name>
    <dbReference type="NCBI Taxonomy" id="1894969"/>
    <lineage>
        <taxon>Bacteria</taxon>
        <taxon>Bacillati</taxon>
        <taxon>Actinomycetota</taxon>
        <taxon>Actinomycetes</taxon>
        <taxon>Micromonosporales</taxon>
        <taxon>Micromonosporaceae</taxon>
        <taxon>Micromonospora</taxon>
    </lineage>
</organism>
<evidence type="ECO:0000313" key="1">
    <source>
        <dbReference type="EMBL" id="WUP52069.1"/>
    </source>
</evidence>
<dbReference type="EMBL" id="CP108084">
    <property type="protein sequence ID" value="WUP52069.1"/>
    <property type="molecule type" value="Genomic_DNA"/>
</dbReference>
<accession>A0ABZ1SDJ1</accession>
<dbReference type="Proteomes" id="UP001432190">
    <property type="component" value="Chromosome"/>
</dbReference>